<dbReference type="Pfam" id="PF00160">
    <property type="entry name" value="Pro_isomerase"/>
    <property type="match status" value="1"/>
</dbReference>
<evidence type="ECO:0000256" key="2">
    <source>
        <dbReference type="ARBA" id="ARBA00013194"/>
    </source>
</evidence>
<comment type="caution">
    <text evidence="8">The sequence shown here is derived from an EMBL/GenBank/DDBJ whole genome shotgun (WGS) entry which is preliminary data.</text>
</comment>
<evidence type="ECO:0000256" key="4">
    <source>
        <dbReference type="ARBA" id="ARBA00023235"/>
    </source>
</evidence>
<dbReference type="PRINTS" id="PR00153">
    <property type="entry name" value="CSAPPISMRASE"/>
</dbReference>
<accession>A0A5S3N7D5</accession>
<dbReference type="InterPro" id="IPR001179">
    <property type="entry name" value="PPIase_FKBP_dom"/>
</dbReference>
<dbReference type="EMBL" id="VANR01000002">
    <property type="protein sequence ID" value="TMM31057.1"/>
    <property type="molecule type" value="Genomic_DNA"/>
</dbReference>
<dbReference type="AlphaFoldDB" id="A0A5S3N7D5"/>
<dbReference type="GO" id="GO:0003755">
    <property type="term" value="F:peptidyl-prolyl cis-trans isomerase activity"/>
    <property type="evidence" value="ECO:0007669"/>
    <property type="project" value="UniProtKB-KW"/>
</dbReference>
<dbReference type="SUPFAM" id="SSF54534">
    <property type="entry name" value="FKBP-like"/>
    <property type="match status" value="1"/>
</dbReference>
<evidence type="ECO:0000256" key="5">
    <source>
        <dbReference type="PROSITE-ProRule" id="PRU00277"/>
    </source>
</evidence>
<evidence type="ECO:0000259" key="7">
    <source>
        <dbReference type="PROSITE" id="PS50072"/>
    </source>
</evidence>
<dbReference type="InterPro" id="IPR044666">
    <property type="entry name" value="Cyclophilin_A-like"/>
</dbReference>
<dbReference type="OrthoDB" id="9807797at2"/>
<comment type="catalytic activity">
    <reaction evidence="1 5">
        <text>[protein]-peptidylproline (omega=180) = [protein]-peptidylproline (omega=0)</text>
        <dbReference type="Rhea" id="RHEA:16237"/>
        <dbReference type="Rhea" id="RHEA-COMP:10747"/>
        <dbReference type="Rhea" id="RHEA-COMP:10748"/>
        <dbReference type="ChEBI" id="CHEBI:83833"/>
        <dbReference type="ChEBI" id="CHEBI:83834"/>
        <dbReference type="EC" id="5.2.1.8"/>
    </reaction>
</comment>
<protein>
    <recommendedName>
        <fullName evidence="2 5">peptidylprolyl isomerase</fullName>
        <ecNumber evidence="2 5">5.2.1.8</ecNumber>
    </recommendedName>
</protein>
<organism evidence="8 9">
    <name type="scientific">Polaribacter aestuariivivens</name>
    <dbReference type="NCBI Taxonomy" id="2304626"/>
    <lineage>
        <taxon>Bacteria</taxon>
        <taxon>Pseudomonadati</taxon>
        <taxon>Bacteroidota</taxon>
        <taxon>Flavobacteriia</taxon>
        <taxon>Flavobacteriales</taxon>
        <taxon>Flavobacteriaceae</taxon>
    </lineage>
</organism>
<dbReference type="EC" id="5.2.1.8" evidence="2 5"/>
<evidence type="ECO:0000259" key="6">
    <source>
        <dbReference type="PROSITE" id="PS50059"/>
    </source>
</evidence>
<dbReference type="PANTHER" id="PTHR45625">
    <property type="entry name" value="PEPTIDYL-PROLYL CIS-TRANS ISOMERASE-RELATED"/>
    <property type="match status" value="1"/>
</dbReference>
<gene>
    <name evidence="8" type="ORF">FDT66_03555</name>
</gene>
<feature type="domain" description="PPIase cyclophilin-type" evidence="7">
    <location>
        <begin position="34"/>
        <end position="215"/>
    </location>
</feature>
<dbReference type="Gene3D" id="2.40.100.10">
    <property type="entry name" value="Cyclophilin-like"/>
    <property type="match status" value="1"/>
</dbReference>
<dbReference type="Gene3D" id="3.10.50.40">
    <property type="match status" value="1"/>
</dbReference>
<proteinExistence type="predicted"/>
<dbReference type="PROSITE" id="PS51257">
    <property type="entry name" value="PROKAR_LIPOPROTEIN"/>
    <property type="match status" value="1"/>
</dbReference>
<dbReference type="SUPFAM" id="SSF50891">
    <property type="entry name" value="Cyclophilin-like"/>
    <property type="match status" value="1"/>
</dbReference>
<name>A0A5S3N7D5_9FLAO</name>
<evidence type="ECO:0000313" key="8">
    <source>
        <dbReference type="EMBL" id="TMM31057.1"/>
    </source>
</evidence>
<keyword evidence="9" id="KW-1185">Reference proteome</keyword>
<dbReference type="Pfam" id="PF00254">
    <property type="entry name" value="FKBP_C"/>
    <property type="match status" value="1"/>
</dbReference>
<dbReference type="InterPro" id="IPR046357">
    <property type="entry name" value="PPIase_dom_sf"/>
</dbReference>
<dbReference type="CDD" id="cd00317">
    <property type="entry name" value="cyclophilin"/>
    <property type="match status" value="1"/>
</dbReference>
<feature type="domain" description="PPIase FKBP-type" evidence="6">
    <location>
        <begin position="294"/>
        <end position="383"/>
    </location>
</feature>
<dbReference type="PROSITE" id="PS50059">
    <property type="entry name" value="FKBP_PPIASE"/>
    <property type="match status" value="1"/>
</dbReference>
<sequence length="384" mass="43219">MKKIVYFFIIFLLLTSCTSPKYKDLKDGIYANIETNKGDILLELYANDVPKTVANFISLVEGTNTRLLDSLKGENFYEGIIFHRVVPNFVIQAGGYTSKGRKIAGYLFGDEFPIADNGDYIYKHDDQGILSMANGGPKTNNSQFFITHRAIPHLNGKHSVFGKTTVNSLELKELQKKYTDSLQLKKAIDSTRMAIVNKIVQNDTINTIKIIRIGAAAKEFDAASVFNEEEADFEKSQQAKINQENKREEKRYAKYLVRKKAFLAKMNVSKAKETGTGLRILMLKETKGKKVTENKPITANYTLYIADGKRMQSSSDVGKPVVFNLKDEQNPMISGLREGLLTMREGEKARFFIPYSIAFGDQKAGPFPAKSDLIYEIEILKIGK</sequence>
<evidence type="ECO:0000256" key="3">
    <source>
        <dbReference type="ARBA" id="ARBA00023110"/>
    </source>
</evidence>
<reference evidence="8 9" key="1">
    <citation type="submission" date="2019-05" db="EMBL/GenBank/DDBJ databases">
        <title>Polaribacter aestuariivivens sp. nov., isolated from a tidal flat.</title>
        <authorList>
            <person name="Yoon J.-H."/>
        </authorList>
    </citation>
    <scope>NUCLEOTIDE SEQUENCE [LARGE SCALE GENOMIC DNA]</scope>
    <source>
        <strain evidence="8 9">DBTF-3</strain>
    </source>
</reference>
<keyword evidence="3 5" id="KW-0697">Rotamase</keyword>
<dbReference type="Proteomes" id="UP000307140">
    <property type="component" value="Unassembled WGS sequence"/>
</dbReference>
<dbReference type="RefSeq" id="WP_138534787.1">
    <property type="nucleotide sequence ID" value="NZ_VANR01000002.1"/>
</dbReference>
<dbReference type="InterPro" id="IPR029000">
    <property type="entry name" value="Cyclophilin-like_dom_sf"/>
</dbReference>
<keyword evidence="4 5" id="KW-0413">Isomerase</keyword>
<dbReference type="PANTHER" id="PTHR45625:SF4">
    <property type="entry name" value="PEPTIDYLPROLYL ISOMERASE DOMAIN AND WD REPEAT-CONTAINING PROTEIN 1"/>
    <property type="match status" value="1"/>
</dbReference>
<dbReference type="InterPro" id="IPR002130">
    <property type="entry name" value="Cyclophilin-type_PPIase_dom"/>
</dbReference>
<dbReference type="PROSITE" id="PS50072">
    <property type="entry name" value="CSA_PPIASE_2"/>
    <property type="match status" value="1"/>
</dbReference>
<evidence type="ECO:0000313" key="9">
    <source>
        <dbReference type="Proteomes" id="UP000307140"/>
    </source>
</evidence>
<evidence type="ECO:0000256" key="1">
    <source>
        <dbReference type="ARBA" id="ARBA00000971"/>
    </source>
</evidence>